<dbReference type="AlphaFoldDB" id="A0AAE3DPL1"/>
<protein>
    <submittedName>
        <fullName evidence="1">Uncharacterized protein</fullName>
    </submittedName>
</protein>
<reference evidence="1 2" key="1">
    <citation type="submission" date="2021-10" db="EMBL/GenBank/DDBJ databases">
        <title>Anaerobic single-cell dispensing facilitates the cultivation of human gut bacteria.</title>
        <authorList>
            <person name="Afrizal A."/>
        </authorList>
    </citation>
    <scope>NUCLEOTIDE SEQUENCE [LARGE SCALE GENOMIC DNA]</scope>
    <source>
        <strain evidence="1 2">CLA-AA-H277</strain>
    </source>
</reference>
<proteinExistence type="predicted"/>
<name>A0AAE3DPL1_9FIRM</name>
<accession>A0AAE3DPL1</accession>
<gene>
    <name evidence="1" type="ORF">LKD71_00300</name>
</gene>
<dbReference type="EMBL" id="JAJEPR010000001">
    <property type="protein sequence ID" value="MCC2188271.1"/>
    <property type="molecule type" value="Genomic_DNA"/>
</dbReference>
<dbReference type="RefSeq" id="WP_227613910.1">
    <property type="nucleotide sequence ID" value="NZ_JAJEPR010000001.1"/>
</dbReference>
<organism evidence="1 2">
    <name type="scientific">Fusicatenibacter faecihominis</name>
    <dbReference type="NCBI Taxonomy" id="2881276"/>
    <lineage>
        <taxon>Bacteria</taxon>
        <taxon>Bacillati</taxon>
        <taxon>Bacillota</taxon>
        <taxon>Clostridia</taxon>
        <taxon>Lachnospirales</taxon>
        <taxon>Lachnospiraceae</taxon>
        <taxon>Fusicatenibacter</taxon>
    </lineage>
</organism>
<dbReference type="Proteomes" id="UP001197875">
    <property type="component" value="Unassembled WGS sequence"/>
</dbReference>
<evidence type="ECO:0000313" key="2">
    <source>
        <dbReference type="Proteomes" id="UP001197875"/>
    </source>
</evidence>
<sequence length="59" mass="6712">MDVYRAKPDSNMKRSGMELKHGSFAGFIPARELFFYKKTQKTRVAKRGEIGYTGGKLLV</sequence>
<keyword evidence="2" id="KW-1185">Reference proteome</keyword>
<evidence type="ECO:0000313" key="1">
    <source>
        <dbReference type="EMBL" id="MCC2188271.1"/>
    </source>
</evidence>
<comment type="caution">
    <text evidence="1">The sequence shown here is derived from an EMBL/GenBank/DDBJ whole genome shotgun (WGS) entry which is preliminary data.</text>
</comment>